<dbReference type="CDD" id="cd06171">
    <property type="entry name" value="Sigma70_r4"/>
    <property type="match status" value="1"/>
</dbReference>
<dbReference type="GO" id="GO:0003700">
    <property type="term" value="F:DNA-binding transcription factor activity"/>
    <property type="evidence" value="ECO:0007669"/>
    <property type="project" value="InterPro"/>
</dbReference>
<feature type="domain" description="RNA polymerase sigma-70 region 4" evidence="1">
    <location>
        <begin position="90"/>
        <end position="136"/>
    </location>
</feature>
<organism evidence="2 3">
    <name type="scientific">Paenibacillus odorifer</name>
    <dbReference type="NCBI Taxonomy" id="189426"/>
    <lineage>
        <taxon>Bacteria</taxon>
        <taxon>Bacillati</taxon>
        <taxon>Bacillota</taxon>
        <taxon>Bacilli</taxon>
        <taxon>Bacillales</taxon>
        <taxon>Paenibacillaceae</taxon>
        <taxon>Paenibacillus</taxon>
    </lineage>
</organism>
<dbReference type="AlphaFoldDB" id="A0AB36J5D2"/>
<dbReference type="Gene3D" id="1.20.140.160">
    <property type="match status" value="1"/>
</dbReference>
<dbReference type="InterPro" id="IPR014284">
    <property type="entry name" value="RNA_pol_sigma-70_dom"/>
</dbReference>
<evidence type="ECO:0000313" key="2">
    <source>
        <dbReference type="EMBL" id="OME10269.1"/>
    </source>
</evidence>
<dbReference type="RefSeq" id="WP_036681494.1">
    <property type="nucleotide sequence ID" value="NZ_MKQN01000024.1"/>
</dbReference>
<proteinExistence type="predicted"/>
<dbReference type="NCBIfam" id="TIGR02937">
    <property type="entry name" value="sigma70-ECF"/>
    <property type="match status" value="1"/>
</dbReference>
<dbReference type="InterPro" id="IPR013324">
    <property type="entry name" value="RNA_pol_sigma_r3/r4-like"/>
</dbReference>
<sequence length="147" mass="17336">MLRNDYPENKEDKDMTLEKRFVGYISSLLHYNSIYFDKKNRKHNERFSMVLDESDYLNHPAENSVEYSDNFFEELENQISDPSLYAAFINLTEREREILNFSIVQNMKDKEIANKLGVSQQSISKTKKVALKKLRESINRKEGKTDG</sequence>
<dbReference type="EMBL" id="MPTO01000050">
    <property type="protein sequence ID" value="OME10269.1"/>
    <property type="molecule type" value="Genomic_DNA"/>
</dbReference>
<dbReference type="InterPro" id="IPR007630">
    <property type="entry name" value="RNA_pol_sigma70_r4"/>
</dbReference>
<dbReference type="Pfam" id="PF04545">
    <property type="entry name" value="Sigma70_r4"/>
    <property type="match status" value="1"/>
</dbReference>
<accession>A0AB36J5D2</accession>
<evidence type="ECO:0000259" key="1">
    <source>
        <dbReference type="Pfam" id="PF04545"/>
    </source>
</evidence>
<dbReference type="GO" id="GO:0006352">
    <property type="term" value="P:DNA-templated transcription initiation"/>
    <property type="evidence" value="ECO:0007669"/>
    <property type="project" value="InterPro"/>
</dbReference>
<protein>
    <recommendedName>
        <fullName evidence="1">RNA polymerase sigma-70 region 4 domain-containing protein</fullName>
    </recommendedName>
</protein>
<gene>
    <name evidence="2" type="ORF">BSK47_31100</name>
</gene>
<name>A0AB36J5D2_9BACL</name>
<comment type="caution">
    <text evidence="2">The sequence shown here is derived from an EMBL/GenBank/DDBJ whole genome shotgun (WGS) entry which is preliminary data.</text>
</comment>
<dbReference type="Proteomes" id="UP000187323">
    <property type="component" value="Unassembled WGS sequence"/>
</dbReference>
<dbReference type="SUPFAM" id="SSF88659">
    <property type="entry name" value="Sigma3 and sigma4 domains of RNA polymerase sigma factors"/>
    <property type="match status" value="1"/>
</dbReference>
<reference evidence="2 3" key="1">
    <citation type="submission" date="2016-10" db="EMBL/GenBank/DDBJ databases">
        <title>Paenibacillus species isolates.</title>
        <authorList>
            <person name="Beno S.M."/>
        </authorList>
    </citation>
    <scope>NUCLEOTIDE SEQUENCE [LARGE SCALE GENOMIC DNA]</scope>
    <source>
        <strain evidence="2 3">FSL H7-0918</strain>
    </source>
</reference>
<evidence type="ECO:0000313" key="3">
    <source>
        <dbReference type="Proteomes" id="UP000187323"/>
    </source>
</evidence>